<dbReference type="RefSeq" id="WP_188585223.1">
    <property type="nucleotide sequence ID" value="NZ_BMGC01000003.1"/>
</dbReference>
<dbReference type="Gene3D" id="6.10.140.2080">
    <property type="match status" value="1"/>
</dbReference>
<proteinExistence type="predicted"/>
<keyword evidence="3" id="KW-1185">Reference proteome</keyword>
<dbReference type="Proteomes" id="UP000621454">
    <property type="component" value="Unassembled WGS sequence"/>
</dbReference>
<evidence type="ECO:0000313" key="2">
    <source>
        <dbReference type="EMBL" id="GGB21774.1"/>
    </source>
</evidence>
<dbReference type="InterPro" id="IPR021784">
    <property type="entry name" value="DUF3349"/>
</dbReference>
<dbReference type="EMBL" id="BMGC01000003">
    <property type="protein sequence ID" value="GGB21774.1"/>
    <property type="molecule type" value="Genomic_DNA"/>
</dbReference>
<evidence type="ECO:0000256" key="1">
    <source>
        <dbReference type="SAM" id="MobiDB-lite"/>
    </source>
</evidence>
<feature type="compositionally biased region" description="Gly residues" evidence="1">
    <location>
        <begin position="125"/>
        <end position="134"/>
    </location>
</feature>
<feature type="compositionally biased region" description="Acidic residues" evidence="1">
    <location>
        <begin position="108"/>
        <end position="124"/>
    </location>
</feature>
<gene>
    <name evidence="2" type="ORF">GCM10011489_07450</name>
</gene>
<accession>A0A916T076</accession>
<evidence type="ECO:0000313" key="3">
    <source>
        <dbReference type="Proteomes" id="UP000621454"/>
    </source>
</evidence>
<dbReference type="AlphaFoldDB" id="A0A916T076"/>
<organism evidence="2 3">
    <name type="scientific">Gordonia jinhuaensis</name>
    <dbReference type="NCBI Taxonomy" id="1517702"/>
    <lineage>
        <taxon>Bacteria</taxon>
        <taxon>Bacillati</taxon>
        <taxon>Actinomycetota</taxon>
        <taxon>Actinomycetes</taxon>
        <taxon>Mycobacteriales</taxon>
        <taxon>Gordoniaceae</taxon>
        <taxon>Gordonia</taxon>
    </lineage>
</organism>
<dbReference type="Gene3D" id="1.10.10.2390">
    <property type="match status" value="1"/>
</dbReference>
<reference evidence="2" key="2">
    <citation type="submission" date="2020-09" db="EMBL/GenBank/DDBJ databases">
        <authorList>
            <person name="Sun Q."/>
            <person name="Zhou Y."/>
        </authorList>
    </citation>
    <scope>NUCLEOTIDE SEQUENCE</scope>
    <source>
        <strain evidence="2">CGMCC 1.12827</strain>
    </source>
</reference>
<evidence type="ECO:0008006" key="4">
    <source>
        <dbReference type="Google" id="ProtNLM"/>
    </source>
</evidence>
<reference evidence="2" key="1">
    <citation type="journal article" date="2014" name="Int. J. Syst. Evol. Microbiol.">
        <title>Complete genome sequence of Corynebacterium casei LMG S-19264T (=DSM 44701T), isolated from a smear-ripened cheese.</title>
        <authorList>
            <consortium name="US DOE Joint Genome Institute (JGI-PGF)"/>
            <person name="Walter F."/>
            <person name="Albersmeier A."/>
            <person name="Kalinowski J."/>
            <person name="Ruckert C."/>
        </authorList>
    </citation>
    <scope>NUCLEOTIDE SEQUENCE</scope>
    <source>
        <strain evidence="2">CGMCC 1.12827</strain>
    </source>
</reference>
<sequence length="134" mass="14175">MDRPQFLSSIVGWLRKGYPNGVPSGDFVPLVALLRRRLTEDEVQSIAAQLVRGEPEVISAVDAGVEIMKVTDELPSDSDLERVRALLVAGGWPFDNEFGGDSDGNPDPGEDNPGENNGGEDDLGEGSGAGGDRP</sequence>
<comment type="caution">
    <text evidence="2">The sequence shown here is derived from an EMBL/GenBank/DDBJ whole genome shotgun (WGS) entry which is preliminary data.</text>
</comment>
<name>A0A916T076_9ACTN</name>
<protein>
    <recommendedName>
        <fullName evidence="4">DUF3349 domain-containing protein</fullName>
    </recommendedName>
</protein>
<feature type="region of interest" description="Disordered" evidence="1">
    <location>
        <begin position="94"/>
        <end position="134"/>
    </location>
</feature>
<dbReference type="Pfam" id="PF11829">
    <property type="entry name" value="DUF3349"/>
    <property type="match status" value="1"/>
</dbReference>